<dbReference type="Gene3D" id="1.10.1520.10">
    <property type="entry name" value="Ribonuclease III domain"/>
    <property type="match status" value="1"/>
</dbReference>
<dbReference type="InterPro" id="IPR014720">
    <property type="entry name" value="dsRBD_dom"/>
</dbReference>
<dbReference type="Proteomes" id="UP000005631">
    <property type="component" value="Chromosome"/>
</dbReference>
<comment type="similarity">
    <text evidence="2">Belongs to the ribonuclease III family.</text>
</comment>
<dbReference type="GO" id="GO:0008033">
    <property type="term" value="P:tRNA processing"/>
    <property type="evidence" value="ECO:0007669"/>
    <property type="project" value="UniProtKB-KW"/>
</dbReference>
<evidence type="ECO:0000256" key="8">
    <source>
        <dbReference type="HAMAP-Rule" id="MF_00104"/>
    </source>
</evidence>
<evidence type="ECO:0000256" key="3">
    <source>
        <dbReference type="ARBA" id="ARBA00022664"/>
    </source>
</evidence>
<comment type="cofactor">
    <cofactor evidence="8">
        <name>Mg(2+)</name>
        <dbReference type="ChEBI" id="CHEBI:18420"/>
    </cofactor>
</comment>
<comment type="subunit">
    <text evidence="8">Homodimer.</text>
</comment>
<gene>
    <name evidence="8" type="primary">rnc</name>
    <name evidence="11" type="ordered locus">Oweho_2356</name>
</gene>
<dbReference type="STRING" id="926562.Oweho_2356"/>
<dbReference type="GO" id="GO:0019843">
    <property type="term" value="F:rRNA binding"/>
    <property type="evidence" value="ECO:0007669"/>
    <property type="project" value="UniProtKB-KW"/>
</dbReference>
<dbReference type="GO" id="GO:0010468">
    <property type="term" value="P:regulation of gene expression"/>
    <property type="evidence" value="ECO:0007669"/>
    <property type="project" value="TreeGrafter"/>
</dbReference>
<keyword evidence="7 8" id="KW-0694">RNA-binding</keyword>
<dbReference type="NCBIfam" id="TIGR02191">
    <property type="entry name" value="RNaseIII"/>
    <property type="match status" value="1"/>
</dbReference>
<evidence type="ECO:0000256" key="5">
    <source>
        <dbReference type="ARBA" id="ARBA00022759"/>
    </source>
</evidence>
<evidence type="ECO:0000256" key="2">
    <source>
        <dbReference type="ARBA" id="ARBA00010183"/>
    </source>
</evidence>
<dbReference type="KEGG" id="oho:Oweho_2356"/>
<keyword evidence="4 8" id="KW-0540">Nuclease</keyword>
<dbReference type="PROSITE" id="PS00517">
    <property type="entry name" value="RNASE_3_1"/>
    <property type="match status" value="1"/>
</dbReference>
<dbReference type="Pfam" id="PF00035">
    <property type="entry name" value="dsrm"/>
    <property type="match status" value="1"/>
</dbReference>
<keyword evidence="5 8" id="KW-0255">Endonuclease</keyword>
<dbReference type="SUPFAM" id="SSF69065">
    <property type="entry name" value="RNase III domain-like"/>
    <property type="match status" value="1"/>
</dbReference>
<evidence type="ECO:0000256" key="1">
    <source>
        <dbReference type="ARBA" id="ARBA00000109"/>
    </source>
</evidence>
<dbReference type="GO" id="GO:0003725">
    <property type="term" value="F:double-stranded RNA binding"/>
    <property type="evidence" value="ECO:0007669"/>
    <property type="project" value="TreeGrafter"/>
</dbReference>
<dbReference type="InterPro" id="IPR000999">
    <property type="entry name" value="RNase_III_dom"/>
</dbReference>
<evidence type="ECO:0000256" key="6">
    <source>
        <dbReference type="ARBA" id="ARBA00022801"/>
    </source>
</evidence>
<dbReference type="GO" id="GO:0006397">
    <property type="term" value="P:mRNA processing"/>
    <property type="evidence" value="ECO:0007669"/>
    <property type="project" value="UniProtKB-UniRule"/>
</dbReference>
<dbReference type="InterPro" id="IPR036389">
    <property type="entry name" value="RNase_III_sf"/>
</dbReference>
<comment type="catalytic activity">
    <reaction evidence="1 8">
        <text>Endonucleolytic cleavage to 5'-phosphomonoester.</text>
        <dbReference type="EC" id="3.1.26.3"/>
    </reaction>
</comment>
<feature type="active site" evidence="8">
    <location>
        <position position="133"/>
    </location>
</feature>
<dbReference type="AlphaFoldDB" id="G8R6A7"/>
<dbReference type="Pfam" id="PF14622">
    <property type="entry name" value="Ribonucleas_3_3"/>
    <property type="match status" value="1"/>
</dbReference>
<feature type="active site" evidence="8">
    <location>
        <position position="65"/>
    </location>
</feature>
<dbReference type="PANTHER" id="PTHR11207">
    <property type="entry name" value="RIBONUCLEASE III"/>
    <property type="match status" value="1"/>
</dbReference>
<keyword evidence="8" id="KW-0460">Magnesium</keyword>
<dbReference type="PROSITE" id="PS50137">
    <property type="entry name" value="DS_RBD"/>
    <property type="match status" value="1"/>
</dbReference>
<name>G8R6A7_OWEHD</name>
<comment type="function">
    <text evidence="8">Digests double-stranded RNA. Involved in the processing of primary rRNA transcript to yield the immediate precursors to the large and small rRNAs (23S and 16S). Processes some mRNAs, and tRNAs when they are encoded in the rRNA operon. Processes pre-crRNA and tracrRNA of type II CRISPR loci if present in the organism.</text>
</comment>
<dbReference type="PANTHER" id="PTHR11207:SF0">
    <property type="entry name" value="RIBONUCLEASE 3"/>
    <property type="match status" value="1"/>
</dbReference>
<keyword evidence="6 8" id="KW-0378">Hydrolase</keyword>
<dbReference type="HAMAP" id="MF_00104">
    <property type="entry name" value="RNase_III"/>
    <property type="match status" value="1"/>
</dbReference>
<keyword evidence="3 8" id="KW-0507">mRNA processing</keyword>
<accession>G8R6A7</accession>
<feature type="binding site" evidence="8">
    <location>
        <position position="130"/>
    </location>
    <ligand>
        <name>Mg(2+)</name>
        <dbReference type="ChEBI" id="CHEBI:18420"/>
    </ligand>
</feature>
<dbReference type="eggNOG" id="COG0571">
    <property type="taxonomic scope" value="Bacteria"/>
</dbReference>
<keyword evidence="8" id="KW-0699">rRNA-binding</keyword>
<dbReference type="EC" id="3.1.26.3" evidence="8"/>
<dbReference type="GO" id="GO:0046872">
    <property type="term" value="F:metal ion binding"/>
    <property type="evidence" value="ECO:0007669"/>
    <property type="project" value="UniProtKB-KW"/>
</dbReference>
<dbReference type="Gene3D" id="3.30.160.20">
    <property type="match status" value="1"/>
</dbReference>
<dbReference type="PATRIC" id="fig|926562.3.peg.2370"/>
<keyword evidence="12" id="KW-1185">Reference proteome</keyword>
<evidence type="ECO:0000259" key="9">
    <source>
        <dbReference type="PROSITE" id="PS50137"/>
    </source>
</evidence>
<dbReference type="HOGENOM" id="CLU_000907_1_0_10"/>
<evidence type="ECO:0000313" key="12">
    <source>
        <dbReference type="Proteomes" id="UP000005631"/>
    </source>
</evidence>
<sequence length="244" mass="27654">MINWLKRLSSRFRKDTGNFFFEIKNITGFDPVTEEHYKLAFRHSSASRENQGARLNNQRLEYLGDAILGAIVADFLYDRYPESGEGYLTSMRSKIVSRRHLNQLGMKMGLNKLVVKKTSRTVNAKSIYGDALEALIGAVYLDRGFEDTKAFVLDRIINVHVDVSTLENRIASHKGAILEWGQKHKKEIAFEITGCYGESHNRKYEISMKIDGDLISTGSGSSKKKAEEEASRLAYKKILVHDNG</sequence>
<feature type="binding site" evidence="8">
    <location>
        <position position="61"/>
    </location>
    <ligand>
        <name>Mg(2+)</name>
        <dbReference type="ChEBI" id="CHEBI:18420"/>
    </ligand>
</feature>
<keyword evidence="8" id="KW-0963">Cytoplasm</keyword>
<dbReference type="GO" id="GO:0005737">
    <property type="term" value="C:cytoplasm"/>
    <property type="evidence" value="ECO:0007669"/>
    <property type="project" value="UniProtKB-SubCell"/>
</dbReference>
<organism evidence="11 12">
    <name type="scientific">Owenweeksia hongkongensis (strain DSM 17368 / CIP 108786 / JCM 12287 / NRRL B-23963 / UST20020801)</name>
    <dbReference type="NCBI Taxonomy" id="926562"/>
    <lineage>
        <taxon>Bacteria</taxon>
        <taxon>Pseudomonadati</taxon>
        <taxon>Bacteroidota</taxon>
        <taxon>Flavobacteriia</taxon>
        <taxon>Flavobacteriales</taxon>
        <taxon>Owenweeksiaceae</taxon>
        <taxon>Owenweeksia</taxon>
    </lineage>
</organism>
<dbReference type="RefSeq" id="WP_014202676.1">
    <property type="nucleotide sequence ID" value="NC_016599.1"/>
</dbReference>
<dbReference type="SMART" id="SM00358">
    <property type="entry name" value="DSRM"/>
    <property type="match status" value="1"/>
</dbReference>
<feature type="domain" description="RNase III" evidence="10">
    <location>
        <begin position="9"/>
        <end position="144"/>
    </location>
</feature>
<dbReference type="InterPro" id="IPR011907">
    <property type="entry name" value="RNase_III"/>
</dbReference>
<reference evidence="11 12" key="1">
    <citation type="journal article" date="2012" name="Stand. Genomic Sci.">
        <title>Genome sequence of the orange-pigmented seawater bacterium Owenweeksia hongkongensis type strain (UST20020801(T)).</title>
        <authorList>
            <person name="Riedel T."/>
            <person name="Held B."/>
            <person name="Nolan M."/>
            <person name="Lucas S."/>
            <person name="Lapidus A."/>
            <person name="Tice H."/>
            <person name="Del Rio T.G."/>
            <person name="Cheng J.F."/>
            <person name="Han C."/>
            <person name="Tapia R."/>
            <person name="Goodwin L.A."/>
            <person name="Pitluck S."/>
            <person name="Liolios K."/>
            <person name="Mavromatis K."/>
            <person name="Pagani I."/>
            <person name="Ivanova N."/>
            <person name="Mikhailova N."/>
            <person name="Pati A."/>
            <person name="Chen A."/>
            <person name="Palaniappan K."/>
            <person name="Rohde M."/>
            <person name="Tindall B.J."/>
            <person name="Detter J.C."/>
            <person name="Goker M."/>
            <person name="Woyke T."/>
            <person name="Bristow J."/>
            <person name="Eisen J.A."/>
            <person name="Markowitz V."/>
            <person name="Hugenholtz P."/>
            <person name="Klenk H.P."/>
            <person name="Kyrpides N.C."/>
        </authorList>
    </citation>
    <scope>NUCLEOTIDE SEQUENCE</scope>
    <source>
        <strain evidence="12">DSM 17368 / JCM 12287 / NRRL B-23963</strain>
    </source>
</reference>
<keyword evidence="8" id="KW-0479">Metal-binding</keyword>
<keyword evidence="8" id="KW-0819">tRNA processing</keyword>
<comment type="subcellular location">
    <subcellularLocation>
        <location evidence="8">Cytoplasm</location>
    </subcellularLocation>
</comment>
<feature type="domain" description="DRBM" evidence="9">
    <location>
        <begin position="172"/>
        <end position="240"/>
    </location>
</feature>
<dbReference type="SMART" id="SM00535">
    <property type="entry name" value="RIBOc"/>
    <property type="match status" value="1"/>
</dbReference>
<evidence type="ECO:0000259" key="10">
    <source>
        <dbReference type="PROSITE" id="PS50142"/>
    </source>
</evidence>
<evidence type="ECO:0000256" key="4">
    <source>
        <dbReference type="ARBA" id="ARBA00022722"/>
    </source>
</evidence>
<keyword evidence="8" id="KW-0698">rRNA processing</keyword>
<dbReference type="GO" id="GO:0004525">
    <property type="term" value="F:ribonuclease III activity"/>
    <property type="evidence" value="ECO:0007669"/>
    <property type="project" value="UniProtKB-UniRule"/>
</dbReference>
<dbReference type="PROSITE" id="PS50142">
    <property type="entry name" value="RNASE_3_2"/>
    <property type="match status" value="1"/>
</dbReference>
<dbReference type="EMBL" id="CP003156">
    <property type="protein sequence ID" value="AEV33327.1"/>
    <property type="molecule type" value="Genomic_DNA"/>
</dbReference>
<evidence type="ECO:0000256" key="7">
    <source>
        <dbReference type="ARBA" id="ARBA00022884"/>
    </source>
</evidence>
<dbReference type="OrthoDB" id="9805026at2"/>
<evidence type="ECO:0000313" key="11">
    <source>
        <dbReference type="EMBL" id="AEV33327.1"/>
    </source>
</evidence>
<feature type="binding site" evidence="8">
    <location>
        <position position="133"/>
    </location>
    <ligand>
        <name>Mg(2+)</name>
        <dbReference type="ChEBI" id="CHEBI:18420"/>
    </ligand>
</feature>
<dbReference type="CDD" id="cd00593">
    <property type="entry name" value="RIBOc"/>
    <property type="match status" value="1"/>
</dbReference>
<dbReference type="CDD" id="cd10845">
    <property type="entry name" value="DSRM_RNAse_III_family"/>
    <property type="match status" value="1"/>
</dbReference>
<dbReference type="SUPFAM" id="SSF54768">
    <property type="entry name" value="dsRNA-binding domain-like"/>
    <property type="match status" value="1"/>
</dbReference>
<protein>
    <recommendedName>
        <fullName evidence="8">Ribonuclease 3</fullName>
        <ecNumber evidence="8">3.1.26.3</ecNumber>
    </recommendedName>
    <alternativeName>
        <fullName evidence="8">Ribonuclease III</fullName>
        <shortName evidence="8">RNase III</shortName>
    </alternativeName>
</protein>
<proteinExistence type="inferred from homology"/>
<dbReference type="GO" id="GO:0006364">
    <property type="term" value="P:rRNA processing"/>
    <property type="evidence" value="ECO:0007669"/>
    <property type="project" value="UniProtKB-UniRule"/>
</dbReference>